<keyword evidence="6" id="KW-0949">S-adenosyl-L-methionine</keyword>
<dbReference type="Proteomes" id="UP000183971">
    <property type="component" value="Unassembled WGS sequence"/>
</dbReference>
<dbReference type="Pfam" id="PF00856">
    <property type="entry name" value="SET"/>
    <property type="match status" value="1"/>
</dbReference>
<evidence type="ECO:0000313" key="11">
    <source>
        <dbReference type="Proteomes" id="UP000183971"/>
    </source>
</evidence>
<dbReference type="RefSeq" id="XP_031090212.1">
    <property type="nucleotide sequence ID" value="XM_031225009.1"/>
</dbReference>
<dbReference type="PANTHER" id="PTHR22884">
    <property type="entry name" value="SET DOMAIN PROTEINS"/>
    <property type="match status" value="1"/>
</dbReference>
<reference evidence="11" key="1">
    <citation type="journal article" date="2016" name="Genome Biol. Evol.">
        <title>Comparative 'omics' of the Fusarium fujikuroi species complex highlights differences in genetic potential and metabolite synthesis.</title>
        <authorList>
            <person name="Niehaus E.-M."/>
            <person name="Muensterkoetter M."/>
            <person name="Proctor R.H."/>
            <person name="Brown D.W."/>
            <person name="Sharon A."/>
            <person name="Idan Y."/>
            <person name="Oren-Young L."/>
            <person name="Sieber C.M."/>
            <person name="Novak O."/>
            <person name="Pencik A."/>
            <person name="Tarkowska D."/>
            <person name="Hromadova K."/>
            <person name="Freeman S."/>
            <person name="Maymon M."/>
            <person name="Elazar M."/>
            <person name="Youssef S.A."/>
            <person name="El-Shabrawy E.S.M."/>
            <person name="Shalaby A.B.A."/>
            <person name="Houterman P."/>
            <person name="Brock N.L."/>
            <person name="Burkhardt I."/>
            <person name="Tsavkelova E.A."/>
            <person name="Dickschat J.S."/>
            <person name="Galuszka P."/>
            <person name="Gueldener U."/>
            <person name="Tudzynski B."/>
        </authorList>
    </citation>
    <scope>NUCLEOTIDE SEQUENCE [LARGE SCALE GENOMIC DNA]</scope>
    <source>
        <strain evidence="11">ET1</strain>
    </source>
</reference>
<keyword evidence="5" id="KW-0808">Transferase</keyword>
<keyword evidence="7" id="KW-0539">Nucleus</keyword>
<evidence type="ECO:0000256" key="3">
    <source>
        <dbReference type="ARBA" id="ARBA00022454"/>
    </source>
</evidence>
<dbReference type="GO" id="GO:0008168">
    <property type="term" value="F:methyltransferase activity"/>
    <property type="evidence" value="ECO:0007669"/>
    <property type="project" value="UniProtKB-KW"/>
</dbReference>
<name>A0A1L7WAR6_FUSPR</name>
<keyword evidence="4" id="KW-0489">Methyltransferase</keyword>
<evidence type="ECO:0000256" key="2">
    <source>
        <dbReference type="ARBA" id="ARBA00004286"/>
    </source>
</evidence>
<feature type="compositionally biased region" description="Polar residues" evidence="8">
    <location>
        <begin position="60"/>
        <end position="73"/>
    </location>
</feature>
<dbReference type="Gene3D" id="2.170.270.10">
    <property type="entry name" value="SET domain"/>
    <property type="match status" value="1"/>
</dbReference>
<gene>
    <name evidence="10" type="ORF">FPRO_14808</name>
</gene>
<keyword evidence="11" id="KW-1185">Reference proteome</keyword>
<dbReference type="GeneID" id="42059665"/>
<evidence type="ECO:0000256" key="5">
    <source>
        <dbReference type="ARBA" id="ARBA00022679"/>
    </source>
</evidence>
<feature type="domain" description="SET" evidence="9">
    <location>
        <begin position="163"/>
        <end position="284"/>
    </location>
</feature>
<dbReference type="GO" id="GO:0005694">
    <property type="term" value="C:chromosome"/>
    <property type="evidence" value="ECO:0007669"/>
    <property type="project" value="UniProtKB-SubCell"/>
</dbReference>
<dbReference type="InterPro" id="IPR046341">
    <property type="entry name" value="SET_dom_sf"/>
</dbReference>
<evidence type="ECO:0000256" key="7">
    <source>
        <dbReference type="ARBA" id="ARBA00023242"/>
    </source>
</evidence>
<evidence type="ECO:0000256" key="4">
    <source>
        <dbReference type="ARBA" id="ARBA00022603"/>
    </source>
</evidence>
<dbReference type="VEuPathDB" id="FungiDB:FPRO_14808"/>
<proteinExistence type="predicted"/>
<accession>A0A1L7WAR6</accession>
<dbReference type="GO" id="GO:0032259">
    <property type="term" value="P:methylation"/>
    <property type="evidence" value="ECO:0007669"/>
    <property type="project" value="UniProtKB-KW"/>
</dbReference>
<evidence type="ECO:0000259" key="9">
    <source>
        <dbReference type="PROSITE" id="PS50280"/>
    </source>
</evidence>
<dbReference type="InterPro" id="IPR001214">
    <property type="entry name" value="SET_dom"/>
</dbReference>
<dbReference type="GO" id="GO:0005634">
    <property type="term" value="C:nucleus"/>
    <property type="evidence" value="ECO:0007669"/>
    <property type="project" value="UniProtKB-SubCell"/>
</dbReference>
<dbReference type="PROSITE" id="PS50280">
    <property type="entry name" value="SET"/>
    <property type="match status" value="1"/>
</dbReference>
<comment type="subcellular location">
    <subcellularLocation>
        <location evidence="2">Chromosome</location>
    </subcellularLocation>
    <subcellularLocation>
        <location evidence="1">Nucleus</location>
    </subcellularLocation>
</comment>
<keyword evidence="3" id="KW-0158">Chromosome</keyword>
<comment type="caution">
    <text evidence="10">The sequence shown here is derived from an EMBL/GenBank/DDBJ whole genome shotgun (WGS) entry which is preliminary data.</text>
</comment>
<evidence type="ECO:0000256" key="8">
    <source>
        <dbReference type="SAM" id="MobiDB-lite"/>
    </source>
</evidence>
<dbReference type="SUPFAM" id="SSF82199">
    <property type="entry name" value="SET domain"/>
    <property type="match status" value="1"/>
</dbReference>
<dbReference type="SMART" id="SM00317">
    <property type="entry name" value="SET"/>
    <property type="match status" value="1"/>
</dbReference>
<evidence type="ECO:0000256" key="1">
    <source>
        <dbReference type="ARBA" id="ARBA00004123"/>
    </source>
</evidence>
<feature type="region of interest" description="Disordered" evidence="8">
    <location>
        <begin position="60"/>
        <end position="81"/>
    </location>
</feature>
<protein>
    <recommendedName>
        <fullName evidence="9">SET domain-containing protein</fullName>
    </recommendedName>
</protein>
<organism evidence="10 11">
    <name type="scientific">Fusarium proliferatum (strain ET1)</name>
    <name type="common">Orchid endophyte fungus</name>
    <dbReference type="NCBI Taxonomy" id="1227346"/>
    <lineage>
        <taxon>Eukaryota</taxon>
        <taxon>Fungi</taxon>
        <taxon>Dikarya</taxon>
        <taxon>Ascomycota</taxon>
        <taxon>Pezizomycotina</taxon>
        <taxon>Sordariomycetes</taxon>
        <taxon>Hypocreomycetidae</taxon>
        <taxon>Hypocreales</taxon>
        <taxon>Nectriaceae</taxon>
        <taxon>Fusarium</taxon>
        <taxon>Fusarium fujikuroi species complex</taxon>
    </lineage>
</organism>
<dbReference type="InterPro" id="IPR050777">
    <property type="entry name" value="SET2_Histone-Lys_MeTrsfase"/>
</dbReference>
<sequence length="385" mass="43620">MKSTEGAAMDGKPRGDVMATFKRKRTIKRFLYFCKERGIDMAKTEECELRHCWDSMVSEQLPSGNDKQGSSQTPVMDDPDDARDAVDIEKLSHGLPPRTLSLNHSEKAAQSEWERMNERHKAYGKCECSALCDSGCINVEALILCDDQTCNARDCKNHSTLEEKGYLQESETENNGKGLYLCGDDAQKGAKLAQYSGSPILGDDLRQLRNGNDNEITEGHYVVKLKHGDLFLDAANHEIKAKYANHSCQPNCELQEWQYSNGLALFLVASKLIKKDDPITFQYHPTDPPTSIRVRFNKQQHDQGVCYCASEPCQWPPRKAIEGVLNWIKEQYRCSKSLGKVPPTIDLTFPRNPKREHVTLNRKWTVKMIVDNVKKVLESNLPIVK</sequence>
<evidence type="ECO:0000313" key="10">
    <source>
        <dbReference type="EMBL" id="CZR49714.1"/>
    </source>
</evidence>
<dbReference type="AlphaFoldDB" id="A0A1L7WAR6"/>
<dbReference type="EMBL" id="FJOF01000018">
    <property type="protein sequence ID" value="CZR49714.1"/>
    <property type="molecule type" value="Genomic_DNA"/>
</dbReference>
<evidence type="ECO:0000256" key="6">
    <source>
        <dbReference type="ARBA" id="ARBA00022691"/>
    </source>
</evidence>